<dbReference type="InterPro" id="IPR040096">
    <property type="entry name" value="Ric1"/>
</dbReference>
<proteinExistence type="predicted"/>
<dbReference type="GO" id="GO:0034066">
    <property type="term" value="C:Ric1-Rgp1 guanyl-nucleotide exchange factor complex"/>
    <property type="evidence" value="ECO:0007669"/>
    <property type="project" value="InterPro"/>
</dbReference>
<dbReference type="GO" id="GO:0005829">
    <property type="term" value="C:cytosol"/>
    <property type="evidence" value="ECO:0007669"/>
    <property type="project" value="TreeGrafter"/>
</dbReference>
<dbReference type="GO" id="GO:0042147">
    <property type="term" value="P:retrograde transport, endosome to Golgi"/>
    <property type="evidence" value="ECO:0007669"/>
    <property type="project" value="TreeGrafter"/>
</dbReference>
<dbReference type="GO" id="GO:0000139">
    <property type="term" value="C:Golgi membrane"/>
    <property type="evidence" value="ECO:0007669"/>
    <property type="project" value="TreeGrafter"/>
</dbReference>
<dbReference type="Proteomes" id="UP000285301">
    <property type="component" value="Unassembled WGS sequence"/>
</dbReference>
<evidence type="ECO:0000256" key="3">
    <source>
        <dbReference type="ARBA" id="ARBA00029879"/>
    </source>
</evidence>
<dbReference type="STRING" id="1965070.A0A443QXD1"/>
<evidence type="ECO:0000256" key="1">
    <source>
        <dbReference type="ARBA" id="ARBA00004370"/>
    </source>
</evidence>
<dbReference type="PANTHER" id="PTHR22746:SF10">
    <property type="entry name" value="GUANINE NUCLEOTIDE EXCHANGE FACTOR SUBUNIT RIC1"/>
    <property type="match status" value="1"/>
</dbReference>
<dbReference type="AlphaFoldDB" id="A0A443QXD1"/>
<sequence length="1113" mass="124461">MYYPVGWPKTLNLKLQSNDLNDASDDGPHKDSNLNDERKCREEIRHISSNTERSWILILTNTGVHIWFCKPSVKIVSHSRNEDSLEMLGENVFGTWRPDSTMIVISTTKDFLLFYKIVMKNPKATILEQNDVNIPGLKRESSELFIQEKIPSLSLVFTFTTKIHPGISSLMAAEEEVVVCTKLCEILGVNWDGTLDYGFQWRLRENTNSTPTEHNFFVCDIKYSSMIGGFSLVFANCKAAFMPLQSQENSTSNSSEQKYSSTRLQFVPDIDNCVVTAVNHKYQLIAYGLKNSEGVLCCIDELTSSVIITHRLVLSSSSFPNATETAGTMCCLQYSPDSTVLATSWEKGGFALWSVFGALLMCSLSWDYSDISNLNNKYPKISSLTWGKEGFQLWMVEKSSNSTKCDKVTQLTMAKSTLASNPSSMSCCGETVMLITDDRVYLGVGTTVSQQTRKQNIDNYVEVLDGDGISHSSGSDNTKVSDLHNLPTTNVASCLMSWEQEPIGDGNHQWIVIQMPSTYLSQNWPIRYSAVDRSGQHLAIAGKTGFAVYSLRSLRWKLFGNETQERDFEVCGGLLWWKDFIVLSCYNVLESRFEIRAYPKKPKLDNMYMSVAKVATEVLLMSLLENRLLVLLLDGSFCLFAFYEKETSSSINSELKTLNIVKISDIILSNVMVPPECVTSIVLSFLHIEASDNDSILMNVCGKLFLLEKDSIKAENNVNNNSITNESQVVYKAVSILASGVENVWVSQTDSKSNLERPHLTDALWISCGSNGMGVWLPLLPSETEKSFPMSRAHNFISKRIMLPINTHIYPLAVLFSDAIVLGAENDTLLCGKLSPSNTPFSVISRTSQVYLHHILRELLRRNLGIHAWEIANSCRTLPYFPHSLELLLHEVLEEEATSSQPIPDALLPRVIDFIREFPVFLETVVHCARKTELALWPHLFAVVGNPKELFQKCLDDKNLETAASYIIILQNLEKTSVSRQYATKLLDTALNSGSWQLAEDLMRFLRAIDSKDRELAPSKAAMVAATGASHPHSMKYVVSPSSLTNNENNSDTHHFHQQSTSRKRTQSSSSTLMLHTTSSTTATSTNTITTSSAPNCPQNVDEDNVNDMCTLQ</sequence>
<feature type="domain" description="RIC1 C-terminal alpha solenoid region" evidence="5">
    <location>
        <begin position="853"/>
        <end position="1017"/>
    </location>
</feature>
<evidence type="ECO:0000259" key="5">
    <source>
        <dbReference type="Pfam" id="PF07064"/>
    </source>
</evidence>
<feature type="region of interest" description="Disordered" evidence="4">
    <location>
        <begin position="1037"/>
        <end position="1113"/>
    </location>
</feature>
<comment type="subcellular location">
    <subcellularLocation>
        <location evidence="1">Membrane</location>
    </subcellularLocation>
</comment>
<name>A0A443QXD1_9ACAR</name>
<feature type="compositionally biased region" description="Polar residues" evidence="4">
    <location>
        <begin position="1040"/>
        <end position="1050"/>
    </location>
</feature>
<dbReference type="InterPro" id="IPR009771">
    <property type="entry name" value="RIC1_C"/>
</dbReference>
<evidence type="ECO:0000256" key="4">
    <source>
        <dbReference type="SAM" id="MobiDB-lite"/>
    </source>
</evidence>
<dbReference type="OrthoDB" id="67540at2759"/>
<dbReference type="GO" id="GO:0006886">
    <property type="term" value="P:intracellular protein transport"/>
    <property type="evidence" value="ECO:0007669"/>
    <property type="project" value="InterPro"/>
</dbReference>
<protein>
    <recommendedName>
        <fullName evidence="3">Protein RIC1 homolog</fullName>
    </recommendedName>
</protein>
<evidence type="ECO:0000313" key="6">
    <source>
        <dbReference type="EMBL" id="RWS07678.1"/>
    </source>
</evidence>
<feature type="compositionally biased region" description="Low complexity" evidence="4">
    <location>
        <begin position="1067"/>
        <end position="1093"/>
    </location>
</feature>
<dbReference type="Pfam" id="PF25440">
    <property type="entry name" value="Beta-prop_RIC1_2nd"/>
    <property type="match status" value="1"/>
</dbReference>
<comment type="caution">
    <text evidence="6">The sequence shown here is derived from an EMBL/GenBank/DDBJ whole genome shotgun (WGS) entry which is preliminary data.</text>
</comment>
<gene>
    <name evidence="6" type="ORF">B4U79_10388</name>
</gene>
<dbReference type="Pfam" id="PF07064">
    <property type="entry name" value="RIC1"/>
    <property type="match status" value="1"/>
</dbReference>
<keyword evidence="7" id="KW-1185">Reference proteome</keyword>
<accession>A0A443QXD1</accession>
<evidence type="ECO:0000256" key="2">
    <source>
        <dbReference type="ARBA" id="ARBA00023136"/>
    </source>
</evidence>
<dbReference type="EMBL" id="NCKU01003360">
    <property type="protein sequence ID" value="RWS07678.1"/>
    <property type="molecule type" value="Genomic_DNA"/>
</dbReference>
<dbReference type="PANTHER" id="PTHR22746">
    <property type="entry name" value="RAB6A-GEF COMPLEX PARTNER PROTEIN 1"/>
    <property type="match status" value="1"/>
</dbReference>
<evidence type="ECO:0000313" key="7">
    <source>
        <dbReference type="Proteomes" id="UP000285301"/>
    </source>
</evidence>
<keyword evidence="2" id="KW-0472">Membrane</keyword>
<reference evidence="6 7" key="1">
    <citation type="journal article" date="2018" name="Gigascience">
        <title>Genomes of trombidid mites reveal novel predicted allergens and laterally-transferred genes associated with secondary metabolism.</title>
        <authorList>
            <person name="Dong X."/>
            <person name="Chaisiri K."/>
            <person name="Xia D."/>
            <person name="Armstrong S.D."/>
            <person name="Fang Y."/>
            <person name="Donnelly M.J."/>
            <person name="Kadowaki T."/>
            <person name="McGarry J.W."/>
            <person name="Darby A.C."/>
            <person name="Makepeace B.L."/>
        </authorList>
    </citation>
    <scope>NUCLEOTIDE SEQUENCE [LARGE SCALE GENOMIC DNA]</scope>
    <source>
        <strain evidence="6">UoL-WK</strain>
    </source>
</reference>
<organism evidence="6 7">
    <name type="scientific">Dinothrombium tinctorium</name>
    <dbReference type="NCBI Taxonomy" id="1965070"/>
    <lineage>
        <taxon>Eukaryota</taxon>
        <taxon>Metazoa</taxon>
        <taxon>Ecdysozoa</taxon>
        <taxon>Arthropoda</taxon>
        <taxon>Chelicerata</taxon>
        <taxon>Arachnida</taxon>
        <taxon>Acari</taxon>
        <taxon>Acariformes</taxon>
        <taxon>Trombidiformes</taxon>
        <taxon>Prostigmata</taxon>
        <taxon>Anystina</taxon>
        <taxon>Parasitengona</taxon>
        <taxon>Trombidioidea</taxon>
        <taxon>Trombidiidae</taxon>
        <taxon>Dinothrombium</taxon>
    </lineage>
</organism>